<dbReference type="PANTHER" id="PTHR43155">
    <property type="entry name" value="CYCLIC DI-GMP PHOSPHODIESTERASE PA4108-RELATED"/>
    <property type="match status" value="1"/>
</dbReference>
<proteinExistence type="predicted"/>
<dbReference type="Proteomes" id="UP001595967">
    <property type="component" value="Unassembled WGS sequence"/>
</dbReference>
<feature type="domain" description="HD-GYP" evidence="1">
    <location>
        <begin position="133"/>
        <end position="330"/>
    </location>
</feature>
<dbReference type="InterPro" id="IPR037522">
    <property type="entry name" value="HD_GYP_dom"/>
</dbReference>
<dbReference type="SUPFAM" id="SSF109604">
    <property type="entry name" value="HD-domain/PDEase-like"/>
    <property type="match status" value="1"/>
</dbReference>
<organism evidence="2 3">
    <name type="scientific">Comamonas nitrativorans</name>
    <dbReference type="NCBI Taxonomy" id="108437"/>
    <lineage>
        <taxon>Bacteria</taxon>
        <taxon>Pseudomonadati</taxon>
        <taxon>Pseudomonadota</taxon>
        <taxon>Betaproteobacteria</taxon>
        <taxon>Burkholderiales</taxon>
        <taxon>Comamonadaceae</taxon>
        <taxon>Comamonas</taxon>
    </lineage>
</organism>
<dbReference type="Gene3D" id="1.10.3210.10">
    <property type="entry name" value="Hypothetical protein af1432"/>
    <property type="match status" value="1"/>
</dbReference>
<dbReference type="PROSITE" id="PS51832">
    <property type="entry name" value="HD_GYP"/>
    <property type="match status" value="1"/>
</dbReference>
<dbReference type="InterPro" id="IPR003607">
    <property type="entry name" value="HD/PDEase_dom"/>
</dbReference>
<reference evidence="3" key="1">
    <citation type="journal article" date="2019" name="Int. J. Syst. Evol. Microbiol.">
        <title>The Global Catalogue of Microorganisms (GCM) 10K type strain sequencing project: providing services to taxonomists for standard genome sequencing and annotation.</title>
        <authorList>
            <consortium name="The Broad Institute Genomics Platform"/>
            <consortium name="The Broad Institute Genome Sequencing Center for Infectious Disease"/>
            <person name="Wu L."/>
            <person name="Ma J."/>
        </authorList>
    </citation>
    <scope>NUCLEOTIDE SEQUENCE [LARGE SCALE GENOMIC DNA]</scope>
    <source>
        <strain evidence="3">JCM 11650</strain>
    </source>
</reference>
<dbReference type="SMART" id="SM00471">
    <property type="entry name" value="HDc"/>
    <property type="match status" value="1"/>
</dbReference>
<dbReference type="RefSeq" id="WP_377724303.1">
    <property type="nucleotide sequence ID" value="NZ_JBHSEW010000002.1"/>
</dbReference>
<dbReference type="PANTHER" id="PTHR43155:SF2">
    <property type="entry name" value="CYCLIC DI-GMP PHOSPHODIESTERASE PA4108"/>
    <property type="match status" value="1"/>
</dbReference>
<keyword evidence="3" id="KW-1185">Reference proteome</keyword>
<protein>
    <submittedName>
        <fullName evidence="2">HD-GYP domain-containing protein</fullName>
    </submittedName>
</protein>
<dbReference type="NCBIfam" id="TIGR00277">
    <property type="entry name" value="HDIG"/>
    <property type="match status" value="1"/>
</dbReference>
<evidence type="ECO:0000313" key="2">
    <source>
        <dbReference type="EMBL" id="MFC4621444.1"/>
    </source>
</evidence>
<name>A0ABV9GV76_9BURK</name>
<evidence type="ECO:0000259" key="1">
    <source>
        <dbReference type="PROSITE" id="PS51832"/>
    </source>
</evidence>
<dbReference type="InterPro" id="IPR006675">
    <property type="entry name" value="HDIG_dom"/>
</dbReference>
<dbReference type="EMBL" id="JBHSEW010000002">
    <property type="protein sequence ID" value="MFC4621444.1"/>
    <property type="molecule type" value="Genomic_DNA"/>
</dbReference>
<accession>A0ABV9GV76</accession>
<sequence>MLKHIVPSQLRLGMYIHALDGSWLSHGFWKSSFRLKKTTDLERLQASGIAGLWIDLSRGLDVQPAAAPAQPSLAATPAAPPAPVNAPSLWQEQIAQAREQCKQAQAAVQEMFHEARMGHAIPPEQAEALAEQIQQSVERHPAALLSVVRLKSADTYTYMHSVAVSALMVALAHQLGLPTHQVKRAALAGLLHDMGKVYTNPGILNKPGALTDEEFAHMKQHPGQGYALLRQSITDAEVLDACLHHHEHLDGKGYPHGLRGAEIHLMARMTAICDVYDAITSNRPYKSGWSPAIALQRMAQWCGTHLDTHIFSAFVKTLGVYPVGSLLRLQSGRLALVFALSENKLLTPQVVCFYDTYEAQRIDPPVLLDLSDCPDEHILLREDPENWHFSDLDDLWQAAITATTTPAAACPPAAALAG</sequence>
<comment type="caution">
    <text evidence="2">The sequence shown here is derived from an EMBL/GenBank/DDBJ whole genome shotgun (WGS) entry which is preliminary data.</text>
</comment>
<gene>
    <name evidence="2" type="ORF">ACFO3A_04370</name>
</gene>
<dbReference type="CDD" id="cd00077">
    <property type="entry name" value="HDc"/>
    <property type="match status" value="1"/>
</dbReference>
<dbReference type="Pfam" id="PF13487">
    <property type="entry name" value="HD_5"/>
    <property type="match status" value="1"/>
</dbReference>
<evidence type="ECO:0000313" key="3">
    <source>
        <dbReference type="Proteomes" id="UP001595967"/>
    </source>
</evidence>
<dbReference type="Pfam" id="PF11871">
    <property type="entry name" value="DUF3391"/>
    <property type="match status" value="1"/>
</dbReference>
<dbReference type="InterPro" id="IPR021812">
    <property type="entry name" value="DUF3391"/>
</dbReference>